<proteinExistence type="predicted"/>
<comment type="caution">
    <text evidence="2">The sequence shown here is derived from an EMBL/GenBank/DDBJ whole genome shotgun (WGS) entry which is preliminary data.</text>
</comment>
<dbReference type="EMBL" id="BMAO01001812">
    <property type="protein sequence ID" value="GFQ75967.1"/>
    <property type="molecule type" value="Genomic_DNA"/>
</dbReference>
<feature type="compositionally biased region" description="Basic residues" evidence="1">
    <location>
        <begin position="1"/>
        <end position="20"/>
    </location>
</feature>
<name>A0A8X6FBZ0_TRICU</name>
<evidence type="ECO:0000313" key="2">
    <source>
        <dbReference type="EMBL" id="GFQ75967.1"/>
    </source>
</evidence>
<accession>A0A8X6FBZ0</accession>
<organism evidence="2 3">
    <name type="scientific">Trichonephila clavata</name>
    <name type="common">Joro spider</name>
    <name type="synonym">Nephila clavata</name>
    <dbReference type="NCBI Taxonomy" id="2740835"/>
    <lineage>
        <taxon>Eukaryota</taxon>
        <taxon>Metazoa</taxon>
        <taxon>Ecdysozoa</taxon>
        <taxon>Arthropoda</taxon>
        <taxon>Chelicerata</taxon>
        <taxon>Arachnida</taxon>
        <taxon>Araneae</taxon>
        <taxon>Araneomorphae</taxon>
        <taxon>Entelegynae</taxon>
        <taxon>Araneoidea</taxon>
        <taxon>Nephilidae</taxon>
        <taxon>Trichonephila</taxon>
    </lineage>
</organism>
<evidence type="ECO:0000256" key="1">
    <source>
        <dbReference type="SAM" id="MobiDB-lite"/>
    </source>
</evidence>
<feature type="region of interest" description="Disordered" evidence="1">
    <location>
        <begin position="68"/>
        <end position="99"/>
    </location>
</feature>
<sequence length="99" mass="11284">MDIKAHVKKKHRGRHQRRAKMNQVGGQRAIPEVQRHQDRPRSTNLTRVIANLNDLKKWACPGVPSVTWETHGRPPSPNHLRQLGETWTPARGLEGGPNH</sequence>
<reference evidence="2" key="1">
    <citation type="submission" date="2020-07" db="EMBL/GenBank/DDBJ databases">
        <title>Multicomponent nature underlies the extraordinary mechanical properties of spider dragline silk.</title>
        <authorList>
            <person name="Kono N."/>
            <person name="Nakamura H."/>
            <person name="Mori M."/>
            <person name="Yoshida Y."/>
            <person name="Ohtoshi R."/>
            <person name="Malay A.D."/>
            <person name="Moran D.A.P."/>
            <person name="Tomita M."/>
            <person name="Numata K."/>
            <person name="Arakawa K."/>
        </authorList>
    </citation>
    <scope>NUCLEOTIDE SEQUENCE</scope>
</reference>
<feature type="region of interest" description="Disordered" evidence="1">
    <location>
        <begin position="1"/>
        <end position="41"/>
    </location>
</feature>
<protein>
    <submittedName>
        <fullName evidence="2">Uncharacterized protein</fullName>
    </submittedName>
</protein>
<dbReference type="AlphaFoldDB" id="A0A8X6FBZ0"/>
<evidence type="ECO:0000313" key="3">
    <source>
        <dbReference type="Proteomes" id="UP000887116"/>
    </source>
</evidence>
<gene>
    <name evidence="2" type="ORF">TNCT_313441</name>
</gene>
<dbReference type="Proteomes" id="UP000887116">
    <property type="component" value="Unassembled WGS sequence"/>
</dbReference>
<keyword evidence="3" id="KW-1185">Reference proteome</keyword>